<feature type="region of interest" description="Disordered" evidence="1">
    <location>
        <begin position="463"/>
        <end position="504"/>
    </location>
</feature>
<dbReference type="SMART" id="SM00320">
    <property type="entry name" value="WD40"/>
    <property type="match status" value="6"/>
</dbReference>
<feature type="compositionally biased region" description="Polar residues" evidence="1">
    <location>
        <begin position="464"/>
        <end position="495"/>
    </location>
</feature>
<dbReference type="GeneTree" id="ENSGT00940000172990"/>
<dbReference type="FunCoup" id="F6TZ23">
    <property type="interactions" value="100"/>
</dbReference>
<organism evidence="2 3">
    <name type="scientific">Ciona intestinalis</name>
    <name type="common">Transparent sea squirt</name>
    <name type="synonym">Ascidia intestinalis</name>
    <dbReference type="NCBI Taxonomy" id="7719"/>
    <lineage>
        <taxon>Eukaryota</taxon>
        <taxon>Metazoa</taxon>
        <taxon>Chordata</taxon>
        <taxon>Tunicata</taxon>
        <taxon>Ascidiacea</taxon>
        <taxon>Phlebobranchia</taxon>
        <taxon>Cionidae</taxon>
        <taxon>Ciona</taxon>
    </lineage>
</organism>
<accession>F6TZ23</accession>
<dbReference type="GO" id="GO:0005814">
    <property type="term" value="C:centriole"/>
    <property type="evidence" value="ECO:0000318"/>
    <property type="project" value="GO_Central"/>
</dbReference>
<dbReference type="Gene3D" id="2.130.10.10">
    <property type="entry name" value="YVTN repeat-like/Quinoprotein amine dehydrogenase"/>
    <property type="match status" value="3"/>
</dbReference>
<dbReference type="GO" id="GO:0005813">
    <property type="term" value="C:centrosome"/>
    <property type="evidence" value="ECO:0000318"/>
    <property type="project" value="GO_Central"/>
</dbReference>
<sequence length="649" mass="71713">MSTSGPYFATAGDDIKIWDAQAFQVVKQFNYHKGNVKDIAWSRDNTMMCSASASGDKLLVTDCQLNQQTKPKIVAEHAIDENQTCVRVSHSGRRMYSGGMGGDVNVWERETGQLKKSYKDTHSSPVTCIAVNEYESHVASGSNKGDIVIRNLGSNATSKPKLKSEGQAVRSMAFSPWKHSLVGMTMDDGSIHLWDTLQSALYHEFVEIHNAPAMSLSFSHFNDLLVSSVGLDKKLIIYDTKSKKYLNKASLDQPLTSVAFMLDGVTLIAGSSLGQIYQLDLRSMSKPVKEALGHSTSVQRVAVQNSVKVKKERSSSKRRVVTEKSSKTVSSDSEICATITIMEGSPPIAVSTPFPNISTPAAHTLRHHADDYGDLISPVRDDAFGRNDHETSAGQQGSFSFSTTTGSFNDENSCFVSKRPLVTSSRLGFIGQCNNLYFLPDIVSPVANHTKAVKGFQYHGIAGKQSNTRTSPHPLRQSSNPGLNGHSNKAENQTKPAELSNHQRIKMEKLDVTDGGSVSLQTTLHHSINESKKQDPAPDSSQIILTVEDHKEKAETSNQAVASSKPDAASFQYQAEFIRNIVKDLVDEMRDDVRSQVNELSTQMVKLSIFQEDLFRELLLQNRCGINEQLLEELERVKQENERLKRMLR</sequence>
<reference evidence="2" key="3">
    <citation type="submission" date="2025-09" db="UniProtKB">
        <authorList>
            <consortium name="Ensembl"/>
        </authorList>
    </citation>
    <scope>IDENTIFICATION</scope>
</reference>
<dbReference type="InterPro" id="IPR015943">
    <property type="entry name" value="WD40/YVTN_repeat-like_dom_sf"/>
</dbReference>
<dbReference type="GO" id="GO:0000278">
    <property type="term" value="P:mitotic cell cycle"/>
    <property type="evidence" value="ECO:0000318"/>
    <property type="project" value="GO_Central"/>
</dbReference>
<dbReference type="AlphaFoldDB" id="F6TZ23"/>
<dbReference type="InParanoid" id="F6TZ23"/>
<dbReference type="Pfam" id="PF00400">
    <property type="entry name" value="WD40"/>
    <property type="match status" value="3"/>
</dbReference>
<evidence type="ECO:0000313" key="3">
    <source>
        <dbReference type="Proteomes" id="UP000008144"/>
    </source>
</evidence>
<dbReference type="PANTHER" id="PTHR44414:SF1">
    <property type="entry name" value="PROTEIN NEDD1"/>
    <property type="match status" value="1"/>
</dbReference>
<dbReference type="Ensembl" id="ENSCINT00000010015.3">
    <property type="protein sequence ID" value="ENSCINP00000010015.3"/>
    <property type="gene ID" value="ENSCING00000004839.3"/>
</dbReference>
<dbReference type="PANTHER" id="PTHR44414">
    <property type="entry name" value="PROTEIN NEDD1"/>
    <property type="match status" value="1"/>
</dbReference>
<dbReference type="Proteomes" id="UP000008144">
    <property type="component" value="Unassembled WGS sequence"/>
</dbReference>
<name>F6TZ23_CIOIN</name>
<evidence type="ECO:0000313" key="2">
    <source>
        <dbReference type="Ensembl" id="ENSCINP00000010015.3"/>
    </source>
</evidence>
<dbReference type="HOGENOM" id="CLU_415014_0_0_1"/>
<dbReference type="InterPro" id="IPR052818">
    <property type="entry name" value="NEDD1_Spindle_Assembly"/>
</dbReference>
<protein>
    <submittedName>
        <fullName evidence="2">Uncharacterized protein</fullName>
    </submittedName>
</protein>
<reference evidence="2" key="2">
    <citation type="submission" date="2025-08" db="UniProtKB">
        <authorList>
            <consortium name="Ensembl"/>
        </authorList>
    </citation>
    <scope>IDENTIFICATION</scope>
</reference>
<proteinExistence type="predicted"/>
<keyword evidence="3" id="KW-1185">Reference proteome</keyword>
<dbReference type="GO" id="GO:0000922">
    <property type="term" value="C:spindle pole"/>
    <property type="evidence" value="ECO:0000318"/>
    <property type="project" value="GO_Central"/>
</dbReference>
<dbReference type="GO" id="GO:0007020">
    <property type="term" value="P:microtubule nucleation"/>
    <property type="evidence" value="ECO:0000318"/>
    <property type="project" value="GO_Central"/>
</dbReference>
<dbReference type="GO" id="GO:0005737">
    <property type="term" value="C:cytoplasm"/>
    <property type="evidence" value="ECO:0000318"/>
    <property type="project" value="GO_Central"/>
</dbReference>
<reference evidence="3" key="1">
    <citation type="journal article" date="2002" name="Science">
        <title>The draft genome of Ciona intestinalis: insights into chordate and vertebrate origins.</title>
        <authorList>
            <person name="Dehal P."/>
            <person name="Satou Y."/>
            <person name="Campbell R.K."/>
            <person name="Chapman J."/>
            <person name="Degnan B."/>
            <person name="De Tomaso A."/>
            <person name="Davidson B."/>
            <person name="Di Gregorio A."/>
            <person name="Gelpke M."/>
            <person name="Goodstein D.M."/>
            <person name="Harafuji N."/>
            <person name="Hastings K.E."/>
            <person name="Ho I."/>
            <person name="Hotta K."/>
            <person name="Huang W."/>
            <person name="Kawashima T."/>
            <person name="Lemaire P."/>
            <person name="Martinez D."/>
            <person name="Meinertzhagen I.A."/>
            <person name="Necula S."/>
            <person name="Nonaka M."/>
            <person name="Putnam N."/>
            <person name="Rash S."/>
            <person name="Saiga H."/>
            <person name="Satake M."/>
            <person name="Terry A."/>
            <person name="Yamada L."/>
            <person name="Wang H.G."/>
            <person name="Awazu S."/>
            <person name="Azumi K."/>
            <person name="Boore J."/>
            <person name="Branno M."/>
            <person name="Chin-Bow S."/>
            <person name="DeSantis R."/>
            <person name="Doyle S."/>
            <person name="Francino P."/>
            <person name="Keys D.N."/>
            <person name="Haga S."/>
            <person name="Hayashi H."/>
            <person name="Hino K."/>
            <person name="Imai K.S."/>
            <person name="Inaba K."/>
            <person name="Kano S."/>
            <person name="Kobayashi K."/>
            <person name="Kobayashi M."/>
            <person name="Lee B.I."/>
            <person name="Makabe K.W."/>
            <person name="Manohar C."/>
            <person name="Matassi G."/>
            <person name="Medina M."/>
            <person name="Mochizuki Y."/>
            <person name="Mount S."/>
            <person name="Morishita T."/>
            <person name="Miura S."/>
            <person name="Nakayama A."/>
            <person name="Nishizaka S."/>
            <person name="Nomoto H."/>
            <person name="Ohta F."/>
            <person name="Oishi K."/>
            <person name="Rigoutsos I."/>
            <person name="Sano M."/>
            <person name="Sasaki A."/>
            <person name="Sasakura Y."/>
            <person name="Shoguchi E."/>
            <person name="Shin-i T."/>
            <person name="Spagnuolo A."/>
            <person name="Stainier D."/>
            <person name="Suzuki M.M."/>
            <person name="Tassy O."/>
            <person name="Takatori N."/>
            <person name="Tokuoka M."/>
            <person name="Yagi K."/>
            <person name="Yoshizaki F."/>
            <person name="Wada S."/>
            <person name="Zhang C."/>
            <person name="Hyatt P.D."/>
            <person name="Larimer F."/>
            <person name="Detter C."/>
            <person name="Doggett N."/>
            <person name="Glavina T."/>
            <person name="Hawkins T."/>
            <person name="Richardson P."/>
            <person name="Lucas S."/>
            <person name="Kohara Y."/>
            <person name="Levine M."/>
            <person name="Satoh N."/>
            <person name="Rokhsar D.S."/>
        </authorList>
    </citation>
    <scope>NUCLEOTIDE SEQUENCE [LARGE SCALE GENOMIC DNA]</scope>
</reference>
<dbReference type="GO" id="GO:0036064">
    <property type="term" value="C:ciliary basal body"/>
    <property type="evidence" value="ECO:0000318"/>
    <property type="project" value="GO_Central"/>
</dbReference>
<evidence type="ECO:0000256" key="1">
    <source>
        <dbReference type="SAM" id="MobiDB-lite"/>
    </source>
</evidence>
<dbReference type="SUPFAM" id="SSF50978">
    <property type="entry name" value="WD40 repeat-like"/>
    <property type="match status" value="1"/>
</dbReference>
<dbReference type="InterPro" id="IPR036322">
    <property type="entry name" value="WD40_repeat_dom_sf"/>
</dbReference>
<dbReference type="STRING" id="7719.ENSCINP00000010015"/>
<dbReference type="InterPro" id="IPR001680">
    <property type="entry name" value="WD40_rpt"/>
</dbReference>
<dbReference type="FunFam" id="2.130.10.10:FF:001510">
    <property type="entry name" value="Protein NEDD1"/>
    <property type="match status" value="1"/>
</dbReference>
<dbReference type="OMA" id="GTMVLWD"/>
<dbReference type="GO" id="GO:0043015">
    <property type="term" value="F:gamma-tubulin binding"/>
    <property type="evidence" value="ECO:0000318"/>
    <property type="project" value="GO_Central"/>
</dbReference>